<gene>
    <name evidence="1" type="ORF">SAMN05446037_10161</name>
</gene>
<dbReference type="Proteomes" id="UP000198304">
    <property type="component" value="Unassembled WGS sequence"/>
</dbReference>
<dbReference type="AlphaFoldDB" id="A0A239GD25"/>
<dbReference type="Pfam" id="PF02597">
    <property type="entry name" value="ThiS"/>
    <property type="match status" value="1"/>
</dbReference>
<dbReference type="RefSeq" id="WP_089283755.1">
    <property type="nucleotide sequence ID" value="NZ_FZOJ01000016.1"/>
</dbReference>
<dbReference type="EMBL" id="FZOJ01000016">
    <property type="protein sequence ID" value="SNS65954.1"/>
    <property type="molecule type" value="Genomic_DNA"/>
</dbReference>
<dbReference type="InterPro" id="IPR010035">
    <property type="entry name" value="Thi_S"/>
</dbReference>
<dbReference type="SUPFAM" id="SSF54285">
    <property type="entry name" value="MoaD/ThiS"/>
    <property type="match status" value="1"/>
</dbReference>
<accession>A0A239GD25</accession>
<evidence type="ECO:0000313" key="1">
    <source>
        <dbReference type="EMBL" id="SNS65954.1"/>
    </source>
</evidence>
<reference evidence="1 2" key="1">
    <citation type="submission" date="2017-06" db="EMBL/GenBank/DDBJ databases">
        <authorList>
            <person name="Kim H.J."/>
            <person name="Triplett B.A."/>
        </authorList>
    </citation>
    <scope>NUCLEOTIDE SEQUENCE [LARGE SCALE GENOMIC DNA]</scope>
    <source>
        <strain evidence="1 2">SCA</strain>
    </source>
</reference>
<sequence length="65" mass="7660">MIKVNGRDAEWEEDLTVEKLLEKNKYTFPKIYVKINDELVPQHEYAIRIIMDEDDIKVIHLMAGG</sequence>
<dbReference type="Gene3D" id="3.10.20.30">
    <property type="match status" value="1"/>
</dbReference>
<dbReference type="NCBIfam" id="TIGR01683">
    <property type="entry name" value="thiS"/>
    <property type="match status" value="1"/>
</dbReference>
<keyword evidence="2" id="KW-1185">Reference proteome</keyword>
<dbReference type="PANTHER" id="PTHR34472:SF1">
    <property type="entry name" value="SULFUR CARRIER PROTEIN THIS"/>
    <property type="match status" value="1"/>
</dbReference>
<dbReference type="CDD" id="cd00565">
    <property type="entry name" value="Ubl_ThiS"/>
    <property type="match status" value="1"/>
</dbReference>
<dbReference type="PANTHER" id="PTHR34472">
    <property type="entry name" value="SULFUR CARRIER PROTEIN THIS"/>
    <property type="match status" value="1"/>
</dbReference>
<dbReference type="OrthoDB" id="9798559at2"/>
<organism evidence="1 2">
    <name type="scientific">Anaerovirgula multivorans</name>
    <dbReference type="NCBI Taxonomy" id="312168"/>
    <lineage>
        <taxon>Bacteria</taxon>
        <taxon>Bacillati</taxon>
        <taxon>Bacillota</taxon>
        <taxon>Clostridia</taxon>
        <taxon>Peptostreptococcales</taxon>
        <taxon>Natronincolaceae</taxon>
        <taxon>Anaerovirgula</taxon>
    </lineage>
</organism>
<proteinExistence type="predicted"/>
<dbReference type="InterPro" id="IPR012675">
    <property type="entry name" value="Beta-grasp_dom_sf"/>
</dbReference>
<dbReference type="InterPro" id="IPR016155">
    <property type="entry name" value="Mopterin_synth/thiamin_S_b"/>
</dbReference>
<dbReference type="InterPro" id="IPR003749">
    <property type="entry name" value="ThiS/MoaD-like"/>
</dbReference>
<name>A0A239GD25_9FIRM</name>
<protein>
    <submittedName>
        <fullName evidence="1">Thiamine biosynthesis protein ThiS</fullName>
    </submittedName>
</protein>
<evidence type="ECO:0000313" key="2">
    <source>
        <dbReference type="Proteomes" id="UP000198304"/>
    </source>
</evidence>